<evidence type="ECO:0000256" key="8">
    <source>
        <dbReference type="ARBA" id="ARBA00023098"/>
    </source>
</evidence>
<keyword evidence="2" id="KW-0444">Lipid biosynthesis</keyword>
<keyword evidence="4" id="KW-0547">Nucleotide-binding</keyword>
<feature type="domain" description="GHMP kinase N-terminal" evidence="10">
    <location>
        <begin position="53"/>
        <end position="140"/>
    </location>
</feature>
<keyword evidence="6" id="KW-0067">ATP-binding</keyword>
<evidence type="ECO:0000256" key="9">
    <source>
        <dbReference type="ARBA" id="ARBA00029438"/>
    </source>
</evidence>
<evidence type="ECO:0000256" key="4">
    <source>
        <dbReference type="ARBA" id="ARBA00022741"/>
    </source>
</evidence>
<dbReference type="GO" id="GO:0005829">
    <property type="term" value="C:cytosol"/>
    <property type="evidence" value="ECO:0007669"/>
    <property type="project" value="TreeGrafter"/>
</dbReference>
<evidence type="ECO:0000313" key="11">
    <source>
        <dbReference type="EMBL" id="OGH77968.1"/>
    </source>
</evidence>
<organism evidence="11 12">
    <name type="scientific">Candidatus Magasanikbacteria bacterium RIFCSPLOWO2_01_FULL_40_15</name>
    <dbReference type="NCBI Taxonomy" id="1798686"/>
    <lineage>
        <taxon>Bacteria</taxon>
        <taxon>Candidatus Magasanikiibacteriota</taxon>
    </lineage>
</organism>
<evidence type="ECO:0000313" key="12">
    <source>
        <dbReference type="Proteomes" id="UP000177040"/>
    </source>
</evidence>
<dbReference type="EMBL" id="MFQH01000020">
    <property type="protein sequence ID" value="OGH77968.1"/>
    <property type="molecule type" value="Genomic_DNA"/>
</dbReference>
<dbReference type="SUPFAM" id="SSF54211">
    <property type="entry name" value="Ribosomal protein S5 domain 2-like"/>
    <property type="match status" value="1"/>
</dbReference>
<dbReference type="AlphaFoldDB" id="A0A1F6N2J4"/>
<reference evidence="11 12" key="1">
    <citation type="journal article" date="2016" name="Nat. Commun.">
        <title>Thousands of microbial genomes shed light on interconnected biogeochemical processes in an aquifer system.</title>
        <authorList>
            <person name="Anantharaman K."/>
            <person name="Brown C.T."/>
            <person name="Hug L.A."/>
            <person name="Sharon I."/>
            <person name="Castelle C.J."/>
            <person name="Probst A.J."/>
            <person name="Thomas B.C."/>
            <person name="Singh A."/>
            <person name="Wilkins M.J."/>
            <person name="Karaoz U."/>
            <person name="Brodie E.L."/>
            <person name="Williams K.H."/>
            <person name="Hubbard S.S."/>
            <person name="Banfield J.F."/>
        </authorList>
    </citation>
    <scope>NUCLEOTIDE SEQUENCE [LARGE SCALE GENOMIC DNA]</scope>
</reference>
<dbReference type="InterPro" id="IPR020568">
    <property type="entry name" value="Ribosomal_Su5_D2-typ_SF"/>
</dbReference>
<dbReference type="PANTHER" id="PTHR43290:SF2">
    <property type="entry name" value="MEVALONATE KINASE"/>
    <property type="match status" value="1"/>
</dbReference>
<dbReference type="PRINTS" id="PR00959">
    <property type="entry name" value="MEVGALKINASE"/>
</dbReference>
<dbReference type="PANTHER" id="PTHR43290">
    <property type="entry name" value="MEVALONATE KINASE"/>
    <property type="match status" value="1"/>
</dbReference>
<evidence type="ECO:0000256" key="1">
    <source>
        <dbReference type="ARBA" id="ARBA00022490"/>
    </source>
</evidence>
<keyword evidence="8" id="KW-0443">Lipid metabolism</keyword>
<comment type="caution">
    <text evidence="11">The sequence shown here is derived from an EMBL/GenBank/DDBJ whole genome shotgun (WGS) entry which is preliminary data.</text>
</comment>
<keyword evidence="1" id="KW-0963">Cytoplasm</keyword>
<evidence type="ECO:0000256" key="2">
    <source>
        <dbReference type="ARBA" id="ARBA00022516"/>
    </source>
</evidence>
<accession>A0A1F6N2J4</accession>
<dbReference type="InterPro" id="IPR006204">
    <property type="entry name" value="GHMP_kinase_N_dom"/>
</dbReference>
<evidence type="ECO:0000259" key="10">
    <source>
        <dbReference type="Pfam" id="PF00288"/>
    </source>
</evidence>
<dbReference type="InterPro" id="IPR014721">
    <property type="entry name" value="Ribsml_uS5_D2-typ_fold_subgr"/>
</dbReference>
<dbReference type="GO" id="GO:0019287">
    <property type="term" value="P:isopentenyl diphosphate biosynthetic process, mevalonate pathway"/>
    <property type="evidence" value="ECO:0007669"/>
    <property type="project" value="UniProtKB-UniPathway"/>
</dbReference>
<dbReference type="GO" id="GO:0004496">
    <property type="term" value="F:mevalonate kinase activity"/>
    <property type="evidence" value="ECO:0007669"/>
    <property type="project" value="InterPro"/>
</dbReference>
<evidence type="ECO:0000256" key="6">
    <source>
        <dbReference type="ARBA" id="ARBA00022840"/>
    </source>
</evidence>
<dbReference type="InterPro" id="IPR006205">
    <property type="entry name" value="Mev_gal_kin"/>
</dbReference>
<keyword evidence="7" id="KW-0460">Magnesium</keyword>
<comment type="pathway">
    <text evidence="9">Isoprenoid biosynthesis; isopentenyl diphosphate biosynthesis via mevalonate pathway; isopentenyl diphosphate from (R)-mevalonate: step 1/3.</text>
</comment>
<dbReference type="Proteomes" id="UP000177040">
    <property type="component" value="Unassembled WGS sequence"/>
</dbReference>
<sequence length="295" mass="32511">MKTAKAFSHGKVILSGEYSALYGYSALVGGIDFGVEVELREKNNGEIVEYDEYINHIINFFAKNFGQTICDFSLKINSNLPQKSGLGSSSAVASALIMALAQWFNFNLSKQKLFEIVWQCENWQHGKSSGVDAAGVVFGGLVIFKKNSEISTIETFKTNCLKDKKFLLIDSGQAEESTKEMVQLINAKLPAKNVMTIISKIGELTNDFIVQLRQGIFDPQILRKNNALLIELGVVGKIAQNIIQNIEQTGGFAKITGAGGIRSGSGFILAYHSDLNILKNFVKHNNYESFEICFS</sequence>
<dbReference type="InterPro" id="IPR036554">
    <property type="entry name" value="GHMP_kinase_C_sf"/>
</dbReference>
<dbReference type="SUPFAM" id="SSF55060">
    <property type="entry name" value="GHMP Kinase, C-terminal domain"/>
    <property type="match status" value="1"/>
</dbReference>
<keyword evidence="3" id="KW-0808">Transferase</keyword>
<proteinExistence type="predicted"/>
<dbReference type="UniPathway" id="UPA00057">
    <property type="reaction ID" value="UER00098"/>
</dbReference>
<name>A0A1F6N2J4_9BACT</name>
<evidence type="ECO:0000256" key="5">
    <source>
        <dbReference type="ARBA" id="ARBA00022777"/>
    </source>
</evidence>
<dbReference type="Gene3D" id="3.30.230.10">
    <property type="match status" value="1"/>
</dbReference>
<dbReference type="Pfam" id="PF00288">
    <property type="entry name" value="GHMP_kinases_N"/>
    <property type="match status" value="1"/>
</dbReference>
<dbReference type="Gene3D" id="3.30.70.890">
    <property type="entry name" value="GHMP kinase, C-terminal domain"/>
    <property type="match status" value="1"/>
</dbReference>
<keyword evidence="5" id="KW-0418">Kinase</keyword>
<gene>
    <name evidence="11" type="ORF">A2983_01345</name>
</gene>
<protein>
    <recommendedName>
        <fullName evidence="10">GHMP kinase N-terminal domain-containing protein</fullName>
    </recommendedName>
</protein>
<evidence type="ECO:0000256" key="3">
    <source>
        <dbReference type="ARBA" id="ARBA00022679"/>
    </source>
</evidence>
<dbReference type="GO" id="GO:0005524">
    <property type="term" value="F:ATP binding"/>
    <property type="evidence" value="ECO:0007669"/>
    <property type="project" value="UniProtKB-KW"/>
</dbReference>
<evidence type="ECO:0000256" key="7">
    <source>
        <dbReference type="ARBA" id="ARBA00022842"/>
    </source>
</evidence>